<keyword evidence="6" id="KW-0813">Transport</keyword>
<feature type="transmembrane region" description="Helical" evidence="8">
    <location>
        <begin position="225"/>
        <end position="247"/>
    </location>
</feature>
<feature type="transmembrane region" description="Helical" evidence="8">
    <location>
        <begin position="98"/>
        <end position="118"/>
    </location>
</feature>
<dbReference type="Gene3D" id="1.10.3470.10">
    <property type="entry name" value="ABC transporter involved in vitamin B12 uptake, BtuC"/>
    <property type="match status" value="1"/>
</dbReference>
<feature type="region of interest" description="Disordered" evidence="7">
    <location>
        <begin position="281"/>
        <end position="314"/>
    </location>
</feature>
<dbReference type="EMBL" id="LDRC01000098">
    <property type="protein sequence ID" value="KTR48021.1"/>
    <property type="molecule type" value="Genomic_DNA"/>
</dbReference>
<feature type="transmembrane region" description="Helical" evidence="8">
    <location>
        <begin position="253"/>
        <end position="272"/>
    </location>
</feature>
<dbReference type="GO" id="GO:0043190">
    <property type="term" value="C:ATP-binding cassette (ABC) transporter complex"/>
    <property type="evidence" value="ECO:0007669"/>
    <property type="project" value="InterPro"/>
</dbReference>
<evidence type="ECO:0000256" key="6">
    <source>
        <dbReference type="RuleBase" id="RU003943"/>
    </source>
</evidence>
<protein>
    <submittedName>
        <fullName evidence="9">ABC transporter permease</fullName>
    </submittedName>
</protein>
<evidence type="ECO:0000256" key="8">
    <source>
        <dbReference type="SAM" id="Phobius"/>
    </source>
</evidence>
<keyword evidence="4 8" id="KW-1133">Transmembrane helix</keyword>
<feature type="transmembrane region" description="Helical" evidence="8">
    <location>
        <begin position="138"/>
        <end position="159"/>
    </location>
</feature>
<dbReference type="InterPro" id="IPR037294">
    <property type="entry name" value="ABC_BtuC-like"/>
</dbReference>
<accession>A0A147DMA5</accession>
<comment type="caution">
    <text evidence="9">The sequence shown here is derived from an EMBL/GenBank/DDBJ whole genome shotgun (WGS) entry which is preliminary data.</text>
</comment>
<feature type="transmembrane region" description="Helical" evidence="8">
    <location>
        <begin position="63"/>
        <end position="86"/>
    </location>
</feature>
<dbReference type="STRING" id="465820.NS263_02165"/>
<evidence type="ECO:0000313" key="9">
    <source>
        <dbReference type="EMBL" id="KTR48021.1"/>
    </source>
</evidence>
<dbReference type="SUPFAM" id="SSF81345">
    <property type="entry name" value="ABC transporter involved in vitamin B12 uptake, BtuC"/>
    <property type="match status" value="1"/>
</dbReference>
<name>A0A147DMA5_9MICO</name>
<dbReference type="PANTHER" id="PTHR30477:SF0">
    <property type="entry name" value="METAL TRANSPORT SYSTEM MEMBRANE PROTEIN TM_0125-RELATED"/>
    <property type="match status" value="1"/>
</dbReference>
<dbReference type="GO" id="GO:0055085">
    <property type="term" value="P:transmembrane transport"/>
    <property type="evidence" value="ECO:0007669"/>
    <property type="project" value="InterPro"/>
</dbReference>
<evidence type="ECO:0000256" key="5">
    <source>
        <dbReference type="ARBA" id="ARBA00023136"/>
    </source>
</evidence>
<comment type="subcellular location">
    <subcellularLocation>
        <location evidence="6">Cell membrane</location>
        <topology evidence="6">Multi-pass membrane protein</topology>
    </subcellularLocation>
    <subcellularLocation>
        <location evidence="1">Membrane</location>
        <topology evidence="1">Multi-pass membrane protein</topology>
    </subcellularLocation>
</comment>
<evidence type="ECO:0000256" key="7">
    <source>
        <dbReference type="SAM" id="MobiDB-lite"/>
    </source>
</evidence>
<evidence type="ECO:0000313" key="10">
    <source>
        <dbReference type="Proteomes" id="UP000072763"/>
    </source>
</evidence>
<keyword evidence="5 8" id="KW-0472">Membrane</keyword>
<dbReference type="GO" id="GO:0010043">
    <property type="term" value="P:response to zinc ion"/>
    <property type="evidence" value="ECO:0007669"/>
    <property type="project" value="TreeGrafter"/>
</dbReference>
<evidence type="ECO:0000256" key="2">
    <source>
        <dbReference type="ARBA" id="ARBA00008034"/>
    </source>
</evidence>
<evidence type="ECO:0000256" key="3">
    <source>
        <dbReference type="ARBA" id="ARBA00022692"/>
    </source>
</evidence>
<feature type="transmembrane region" description="Helical" evidence="8">
    <location>
        <begin position="24"/>
        <end position="43"/>
    </location>
</feature>
<gene>
    <name evidence="9" type="ORF">NS359_14865</name>
</gene>
<evidence type="ECO:0000256" key="4">
    <source>
        <dbReference type="ARBA" id="ARBA00022989"/>
    </source>
</evidence>
<organism evidence="9 10">
    <name type="scientific">Curtobacterium oceanosedimentum</name>
    <dbReference type="NCBI Taxonomy" id="465820"/>
    <lineage>
        <taxon>Bacteria</taxon>
        <taxon>Bacillati</taxon>
        <taxon>Actinomycetota</taxon>
        <taxon>Actinomycetes</taxon>
        <taxon>Micrococcales</taxon>
        <taxon>Microbacteriaceae</taxon>
        <taxon>Curtobacterium</taxon>
    </lineage>
</organism>
<feature type="compositionally biased region" description="Polar residues" evidence="7">
    <location>
        <begin position="295"/>
        <end position="305"/>
    </location>
</feature>
<comment type="similarity">
    <text evidence="2 6">Belongs to the ABC-3 integral membrane protein family.</text>
</comment>
<reference evidence="9 10" key="1">
    <citation type="journal article" date="2016" name="Front. Microbiol.">
        <title>Genomic Resource of Rice Seed Associated Bacteria.</title>
        <authorList>
            <person name="Midha S."/>
            <person name="Bansal K."/>
            <person name="Sharma S."/>
            <person name="Kumar N."/>
            <person name="Patil P.P."/>
            <person name="Chaudhry V."/>
            <person name="Patil P.B."/>
        </authorList>
    </citation>
    <scope>NUCLEOTIDE SEQUENCE [LARGE SCALE GENOMIC DNA]</scope>
    <source>
        <strain evidence="9 10">NS359</strain>
    </source>
</reference>
<sequence length="314" mass="32349">MDVLSTVFSFQDYGELLVLVQNSIWAGAVLGIVGGLIGPFVVARNMPFAVHGISELSFAGASAALLFGVNVVTGSLVGSVVAALLIGLLGSRARDRNSIIAVLMPFGLGLGILCLALYKGRAANKFGLLTGQIVSVDNPQLTSLIVVSAIVVVTLLVIWRPLMFSSVDPDVAAAAGVPVRTLAIVFMLALGLATAVSVQIVGALLVLSLLVTPAAAALRLTSHPVVVPLLSTVFAVVSVVGGILLALGGGLPISPYVTTISFVIWVVCRIVGSRMDRRGRERIADREQTDGGGSRLQTGNDASTDATRKEGVTA</sequence>
<dbReference type="Proteomes" id="UP000072763">
    <property type="component" value="Unassembled WGS sequence"/>
</dbReference>
<evidence type="ECO:0000256" key="1">
    <source>
        <dbReference type="ARBA" id="ARBA00004141"/>
    </source>
</evidence>
<dbReference type="RefSeq" id="WP_058750649.1">
    <property type="nucleotide sequence ID" value="NZ_LDRC01000098.1"/>
</dbReference>
<dbReference type="InterPro" id="IPR001626">
    <property type="entry name" value="ABC_TroCD"/>
</dbReference>
<dbReference type="Pfam" id="PF00950">
    <property type="entry name" value="ABC-3"/>
    <property type="match status" value="1"/>
</dbReference>
<dbReference type="AlphaFoldDB" id="A0A147DMA5"/>
<keyword evidence="3 6" id="KW-0812">Transmembrane</keyword>
<proteinExistence type="inferred from homology"/>
<dbReference type="PATRIC" id="fig|465820.4.peg.3402"/>
<dbReference type="PANTHER" id="PTHR30477">
    <property type="entry name" value="ABC-TRANSPORTER METAL-BINDING PROTEIN"/>
    <property type="match status" value="1"/>
</dbReference>